<sequence length="136" mass="14539">MAAVREGLPEGRYGRSADERADRKLKIIGAVLGACLLGVIGWSAVHYITSSDVTGQLIRSKPVSDTTVEAVLEVRKDKDATAICTLRSLGEDGGEVARKDVTLDRREGHFTQLVTLHTTRRASATALEGCTSSSRG</sequence>
<evidence type="ECO:0000256" key="1">
    <source>
        <dbReference type="SAM" id="Phobius"/>
    </source>
</evidence>
<organism evidence="2 3">
    <name type="scientific">Streptomyces albireticuli</name>
    <dbReference type="NCBI Taxonomy" id="1940"/>
    <lineage>
        <taxon>Bacteria</taxon>
        <taxon>Bacillati</taxon>
        <taxon>Actinomycetota</taxon>
        <taxon>Actinomycetes</taxon>
        <taxon>Kitasatosporales</taxon>
        <taxon>Streptomycetaceae</taxon>
        <taxon>Streptomyces</taxon>
    </lineage>
</organism>
<protein>
    <submittedName>
        <fullName evidence="2">Membrane protein</fullName>
    </submittedName>
</protein>
<name>A0A1Z2L1L6_9ACTN</name>
<dbReference type="RefSeq" id="WP_087926526.1">
    <property type="nucleotide sequence ID" value="NZ_CP021744.1"/>
</dbReference>
<dbReference type="KEGG" id="salj:SMD11_2538"/>
<dbReference type="Proteomes" id="UP000195755">
    <property type="component" value="Chromosome"/>
</dbReference>
<dbReference type="Pfam" id="PF14155">
    <property type="entry name" value="DUF4307"/>
    <property type="match status" value="1"/>
</dbReference>
<proteinExistence type="predicted"/>
<accession>A0A1Z2L1L6</accession>
<dbReference type="EMBL" id="CP021744">
    <property type="protein sequence ID" value="ARZ68187.1"/>
    <property type="molecule type" value="Genomic_DNA"/>
</dbReference>
<dbReference type="OrthoDB" id="4324067at2"/>
<dbReference type="InterPro" id="IPR025443">
    <property type="entry name" value="DUF4307"/>
</dbReference>
<reference evidence="2 3" key="1">
    <citation type="submission" date="2017-06" db="EMBL/GenBank/DDBJ databases">
        <title>Streptomyces albireticuli Genome sequencing and assembly.</title>
        <authorList>
            <person name="Wang Y."/>
            <person name="Du B."/>
            <person name="Ding Y."/>
            <person name="Liu H."/>
            <person name="Hou Q."/>
            <person name="Liu K."/>
            <person name="Yao L."/>
            <person name="Wang C."/>
        </authorList>
    </citation>
    <scope>NUCLEOTIDE SEQUENCE [LARGE SCALE GENOMIC DNA]</scope>
    <source>
        <strain evidence="2 3">MDJK11</strain>
    </source>
</reference>
<dbReference type="AlphaFoldDB" id="A0A1Z2L1L6"/>
<keyword evidence="1" id="KW-0812">Transmembrane</keyword>
<evidence type="ECO:0000313" key="3">
    <source>
        <dbReference type="Proteomes" id="UP000195755"/>
    </source>
</evidence>
<evidence type="ECO:0000313" key="2">
    <source>
        <dbReference type="EMBL" id="ARZ68187.1"/>
    </source>
</evidence>
<gene>
    <name evidence="2" type="ORF">SMD11_2538</name>
</gene>
<keyword evidence="1" id="KW-0472">Membrane</keyword>
<feature type="transmembrane region" description="Helical" evidence="1">
    <location>
        <begin position="25"/>
        <end position="48"/>
    </location>
</feature>
<keyword evidence="1" id="KW-1133">Transmembrane helix</keyword>